<dbReference type="Proteomes" id="UP000215563">
    <property type="component" value="Unassembled WGS sequence"/>
</dbReference>
<dbReference type="EMBL" id="NMQU01000161">
    <property type="protein sequence ID" value="OXM43065.1"/>
    <property type="molecule type" value="Genomic_DNA"/>
</dbReference>
<keyword evidence="2" id="KW-1185">Reference proteome</keyword>
<protein>
    <submittedName>
        <fullName evidence="1">Uncharacterized protein</fullName>
    </submittedName>
</protein>
<dbReference type="AlphaFoldDB" id="A0A229R902"/>
<proteinExistence type="predicted"/>
<gene>
    <name evidence="1" type="ORF">CFP75_40190</name>
</gene>
<comment type="caution">
    <text evidence="1">The sequence shown here is derived from an EMBL/GenBank/DDBJ whole genome shotgun (WGS) entry which is preliminary data.</text>
</comment>
<dbReference type="OrthoDB" id="3693568at2"/>
<sequence length="102" mass="11198">MNHVLAGAFAEELRTRLDAYDTLAQQRGPGFREHDAKDAIHALTGLVRAVLAEHTVDPHGHCAGCPRTGWRRPRGCRLLRDLAQRVDRPAGTGTSGRHALRS</sequence>
<evidence type="ECO:0000313" key="1">
    <source>
        <dbReference type="EMBL" id="OXM43065.1"/>
    </source>
</evidence>
<name>A0A229R902_AMYAL</name>
<evidence type="ECO:0000313" key="2">
    <source>
        <dbReference type="Proteomes" id="UP000215563"/>
    </source>
</evidence>
<reference evidence="1 2" key="1">
    <citation type="submission" date="2017-07" db="EMBL/GenBank/DDBJ databases">
        <title>Amycolatopsis alba DSM 44262 Genome sequencing and assembly.</title>
        <authorList>
            <person name="Kaur N."/>
            <person name="Mayilraj S."/>
        </authorList>
    </citation>
    <scope>NUCLEOTIDE SEQUENCE [LARGE SCALE GENOMIC DNA]</scope>
    <source>
        <strain evidence="1 2">DSM 44262</strain>
    </source>
</reference>
<dbReference type="RefSeq" id="WP_020634888.1">
    <property type="nucleotide sequence ID" value="NZ_KB913032.1"/>
</dbReference>
<organism evidence="1 2">
    <name type="scientific">Amycolatopsis alba DSM 44262</name>
    <dbReference type="NCBI Taxonomy" id="1125972"/>
    <lineage>
        <taxon>Bacteria</taxon>
        <taxon>Bacillati</taxon>
        <taxon>Actinomycetota</taxon>
        <taxon>Actinomycetes</taxon>
        <taxon>Pseudonocardiales</taxon>
        <taxon>Pseudonocardiaceae</taxon>
        <taxon>Amycolatopsis</taxon>
    </lineage>
</organism>
<accession>A0A229R902</accession>